<feature type="modified residue" description="4-aspartylphosphate" evidence="2">
    <location>
        <position position="51"/>
    </location>
</feature>
<feature type="domain" description="Response regulatory" evidence="3">
    <location>
        <begin position="2"/>
        <end position="118"/>
    </location>
</feature>
<name>A0A0U1KU14_9FIRM</name>
<dbReference type="Proteomes" id="UP000049855">
    <property type="component" value="Unassembled WGS sequence"/>
</dbReference>
<dbReference type="Pfam" id="PF00072">
    <property type="entry name" value="Response_reg"/>
    <property type="match status" value="1"/>
</dbReference>
<dbReference type="EMBL" id="CTRP01000003">
    <property type="protein sequence ID" value="CQR70735.1"/>
    <property type="molecule type" value="Genomic_DNA"/>
</dbReference>
<dbReference type="RefSeq" id="WP_021169457.1">
    <property type="nucleotide sequence ID" value="NZ_CTRP01000003.1"/>
</dbReference>
<dbReference type="InterPro" id="IPR001789">
    <property type="entry name" value="Sig_transdc_resp-reg_receiver"/>
</dbReference>
<dbReference type="Gene3D" id="3.40.50.2300">
    <property type="match status" value="1"/>
</dbReference>
<dbReference type="GO" id="GO:0000160">
    <property type="term" value="P:phosphorelay signal transduction system"/>
    <property type="evidence" value="ECO:0007669"/>
    <property type="project" value="InterPro"/>
</dbReference>
<evidence type="ECO:0000313" key="4">
    <source>
        <dbReference type="EMBL" id="CQR70735.1"/>
    </source>
</evidence>
<dbReference type="InterPro" id="IPR011006">
    <property type="entry name" value="CheY-like_superfamily"/>
</dbReference>
<dbReference type="InterPro" id="IPR050595">
    <property type="entry name" value="Bact_response_regulator"/>
</dbReference>
<evidence type="ECO:0000256" key="2">
    <source>
        <dbReference type="PROSITE-ProRule" id="PRU00169"/>
    </source>
</evidence>
<dbReference type="SMART" id="SM00448">
    <property type="entry name" value="REC"/>
    <property type="match status" value="1"/>
</dbReference>
<dbReference type="SUPFAM" id="SSF52172">
    <property type="entry name" value="CheY-like"/>
    <property type="match status" value="1"/>
</dbReference>
<dbReference type="PROSITE" id="PS50110">
    <property type="entry name" value="RESPONSE_REGULATORY"/>
    <property type="match status" value="1"/>
</dbReference>
<keyword evidence="5" id="KW-1185">Reference proteome</keyword>
<keyword evidence="1 2" id="KW-0597">Phosphoprotein</keyword>
<proteinExistence type="predicted"/>
<dbReference type="AlphaFoldDB" id="A0A0U1KU14"/>
<reference evidence="5" key="1">
    <citation type="submission" date="2015-03" db="EMBL/GenBank/DDBJ databases">
        <authorList>
            <person name="Nijsse Bart"/>
        </authorList>
    </citation>
    <scope>NUCLEOTIDE SEQUENCE [LARGE SCALE GENOMIC DNA]</scope>
</reference>
<accession>A0A0U1KU14</accession>
<evidence type="ECO:0000256" key="1">
    <source>
        <dbReference type="ARBA" id="ARBA00022553"/>
    </source>
</evidence>
<dbReference type="PANTHER" id="PTHR44591">
    <property type="entry name" value="STRESS RESPONSE REGULATOR PROTEIN 1"/>
    <property type="match status" value="1"/>
</dbReference>
<gene>
    <name evidence="4" type="ORF">SpAn4DRAFT_1713</name>
</gene>
<evidence type="ECO:0000259" key="3">
    <source>
        <dbReference type="PROSITE" id="PS50110"/>
    </source>
</evidence>
<evidence type="ECO:0000313" key="5">
    <source>
        <dbReference type="Proteomes" id="UP000049855"/>
    </source>
</evidence>
<sequence>MNILLVDDEQHSRQVMLWFLKRHNHEVTECASGEEALAKFSVVEYPLVLSDIQMPGMSGKELAAAIKKLPNSWQTDIVLFTGHGDLSSAIIALRAGVYDYLEKPINVEELVCIIERVAETCQLSMLLALTKGILTL</sequence>
<protein>
    <submittedName>
        <fullName evidence="4">Sigma-54 dependent transcriptional regulator/response regulator</fullName>
    </submittedName>
</protein>
<dbReference type="PANTHER" id="PTHR44591:SF3">
    <property type="entry name" value="RESPONSE REGULATORY DOMAIN-CONTAINING PROTEIN"/>
    <property type="match status" value="1"/>
</dbReference>
<organism evidence="4 5">
    <name type="scientific">Sporomusa ovata</name>
    <dbReference type="NCBI Taxonomy" id="2378"/>
    <lineage>
        <taxon>Bacteria</taxon>
        <taxon>Bacillati</taxon>
        <taxon>Bacillota</taxon>
        <taxon>Negativicutes</taxon>
        <taxon>Selenomonadales</taxon>
        <taxon>Sporomusaceae</taxon>
        <taxon>Sporomusa</taxon>
    </lineage>
</organism>